<evidence type="ECO:0000256" key="1">
    <source>
        <dbReference type="ARBA" id="ARBA00004651"/>
    </source>
</evidence>
<name>A0A418W2U8_9PROT</name>
<keyword evidence="7 8" id="KW-0472">Membrane</keyword>
<accession>A0A418W2U8</accession>
<dbReference type="Proteomes" id="UP000283458">
    <property type="component" value="Unassembled WGS sequence"/>
</dbReference>
<sequence>MLSGFLIVFGLQVVVFSFWGDVAAAAHQWVTVSSYGYCLLIPPLTLYILWSKRAGLRDLAPDVWPWGLGVVALFAVVWGLAAVAGIAEAGQFAVVGVVQGLLATLLGRRIYRRLWLPFSLLWLLVPTGEFLVPALQSATAVGAGGLLGLSGIPIYRDGLTILVPSGSYVVAPGCSGLSFLLSALVVALTFADLFFARWAKQILFVLATLAMSVAANALRVFLIIAVAHATGNVADIAEDHLLYGWAFFSLLLLGALAVGYRFRDDPPSQPPGMPEILGTRITLSRTLWSLALALVAVVVGPLALGRAPPDAGTARAVVMPPLSCGGFTPSARPSLWRTPAALPGVDGLTVLECERDGRVVHVVLAVLERPVRWGKLAGVERWLIDRDLWTRLEIAPATARIDGRDEPVLAERIGQGGSRRLLWSLFWTGGAWRRPGLDTLLADVASDLTGRRRAVALLVGADEDATEDAVKPGGANPGGGDASALLRDFLAGSPLRALLGGPLDGGFPQTSDNAEGR</sequence>
<dbReference type="Pfam" id="PF09721">
    <property type="entry name" value="Exosortase_EpsH"/>
    <property type="match status" value="1"/>
</dbReference>
<feature type="transmembrane region" description="Helical" evidence="8">
    <location>
        <begin position="202"/>
        <end position="229"/>
    </location>
</feature>
<dbReference type="NCBIfam" id="TIGR02602">
    <property type="entry name" value="8TM_EpsH"/>
    <property type="match status" value="1"/>
</dbReference>
<feature type="transmembrane region" description="Helical" evidence="8">
    <location>
        <begin position="34"/>
        <end position="51"/>
    </location>
</feature>
<dbReference type="EMBL" id="QYUL01000001">
    <property type="protein sequence ID" value="RJF84316.1"/>
    <property type="molecule type" value="Genomic_DNA"/>
</dbReference>
<feature type="transmembrane region" description="Helical" evidence="8">
    <location>
        <begin position="63"/>
        <end position="83"/>
    </location>
</feature>
<feature type="transmembrane region" description="Helical" evidence="8">
    <location>
        <begin position="283"/>
        <end position="304"/>
    </location>
</feature>
<comment type="caution">
    <text evidence="9">The sequence shown here is derived from an EMBL/GenBank/DDBJ whole genome shotgun (WGS) entry which is preliminary data.</text>
</comment>
<keyword evidence="10" id="KW-1185">Reference proteome</keyword>
<dbReference type="InterPro" id="IPR013426">
    <property type="entry name" value="EpsH-like"/>
</dbReference>
<feature type="transmembrane region" description="Helical" evidence="8">
    <location>
        <begin position="169"/>
        <end position="195"/>
    </location>
</feature>
<feature type="transmembrane region" description="Helical" evidence="8">
    <location>
        <begin position="120"/>
        <end position="149"/>
    </location>
</feature>
<dbReference type="RefSeq" id="WP_119829959.1">
    <property type="nucleotide sequence ID" value="NZ_QYUL01000001.1"/>
</dbReference>
<dbReference type="InterPro" id="IPR019127">
    <property type="entry name" value="Exosortase"/>
</dbReference>
<dbReference type="GO" id="GO:0006508">
    <property type="term" value="P:proteolysis"/>
    <property type="evidence" value="ECO:0007669"/>
    <property type="project" value="UniProtKB-KW"/>
</dbReference>
<reference evidence="9 10" key="1">
    <citation type="submission" date="2018-09" db="EMBL/GenBank/DDBJ databases">
        <authorList>
            <person name="Zhu H."/>
        </authorList>
    </citation>
    <scope>NUCLEOTIDE SEQUENCE [LARGE SCALE GENOMIC DNA]</scope>
    <source>
        <strain evidence="9 10">K2W22B-5</strain>
    </source>
</reference>
<dbReference type="AlphaFoldDB" id="A0A418W2U8"/>
<evidence type="ECO:0000256" key="4">
    <source>
        <dbReference type="ARBA" id="ARBA00022692"/>
    </source>
</evidence>
<keyword evidence="6 8" id="KW-1133">Transmembrane helix</keyword>
<feature type="transmembrane region" description="Helical" evidence="8">
    <location>
        <begin position="89"/>
        <end position="108"/>
    </location>
</feature>
<evidence type="ECO:0000256" key="2">
    <source>
        <dbReference type="ARBA" id="ARBA00022475"/>
    </source>
</evidence>
<dbReference type="GO" id="GO:0008233">
    <property type="term" value="F:peptidase activity"/>
    <property type="evidence" value="ECO:0007669"/>
    <property type="project" value="UniProtKB-KW"/>
</dbReference>
<dbReference type="OrthoDB" id="9797363at2"/>
<evidence type="ECO:0000256" key="7">
    <source>
        <dbReference type="ARBA" id="ARBA00023136"/>
    </source>
</evidence>
<organism evidence="9 10">
    <name type="scientific">Azospirillum cavernae</name>
    <dbReference type="NCBI Taxonomy" id="2320860"/>
    <lineage>
        <taxon>Bacteria</taxon>
        <taxon>Pseudomonadati</taxon>
        <taxon>Pseudomonadota</taxon>
        <taxon>Alphaproteobacteria</taxon>
        <taxon>Rhodospirillales</taxon>
        <taxon>Azospirillaceae</taxon>
        <taxon>Azospirillum</taxon>
    </lineage>
</organism>
<gene>
    <name evidence="9" type="primary">xrt</name>
    <name evidence="9" type="ORF">D3877_07065</name>
</gene>
<evidence type="ECO:0000256" key="5">
    <source>
        <dbReference type="ARBA" id="ARBA00022801"/>
    </source>
</evidence>
<dbReference type="EC" id="3.4.22.-" evidence="9"/>
<evidence type="ECO:0000313" key="10">
    <source>
        <dbReference type="Proteomes" id="UP000283458"/>
    </source>
</evidence>
<evidence type="ECO:0000256" key="8">
    <source>
        <dbReference type="SAM" id="Phobius"/>
    </source>
</evidence>
<feature type="transmembrane region" description="Helical" evidence="8">
    <location>
        <begin position="241"/>
        <end position="262"/>
    </location>
</feature>
<keyword evidence="4 8" id="KW-0812">Transmembrane</keyword>
<evidence type="ECO:0000256" key="3">
    <source>
        <dbReference type="ARBA" id="ARBA00022670"/>
    </source>
</evidence>
<keyword evidence="5 9" id="KW-0378">Hydrolase</keyword>
<dbReference type="GO" id="GO:0005886">
    <property type="term" value="C:plasma membrane"/>
    <property type="evidence" value="ECO:0007669"/>
    <property type="project" value="UniProtKB-SubCell"/>
</dbReference>
<evidence type="ECO:0000256" key="6">
    <source>
        <dbReference type="ARBA" id="ARBA00022989"/>
    </source>
</evidence>
<evidence type="ECO:0000313" key="9">
    <source>
        <dbReference type="EMBL" id="RJF84316.1"/>
    </source>
</evidence>
<comment type="subcellular location">
    <subcellularLocation>
        <location evidence="1">Cell membrane</location>
        <topology evidence="1">Multi-pass membrane protein</topology>
    </subcellularLocation>
</comment>
<dbReference type="NCBIfam" id="TIGR04178">
    <property type="entry name" value="exo_archaeo"/>
    <property type="match status" value="1"/>
</dbReference>
<protein>
    <submittedName>
        <fullName evidence="9">Exosortase</fullName>
        <ecNumber evidence="9">3.4.22.-</ecNumber>
    </submittedName>
</protein>
<dbReference type="InterPro" id="IPR026392">
    <property type="entry name" value="Exo/Archaeosortase_dom"/>
</dbReference>
<keyword evidence="3" id="KW-0645">Protease</keyword>
<dbReference type="InterPro" id="IPR017540">
    <property type="entry name" value="Exosortase-1"/>
</dbReference>
<dbReference type="NCBIfam" id="TIGR03109">
    <property type="entry name" value="exosort_XrtA"/>
    <property type="match status" value="1"/>
</dbReference>
<keyword evidence="2" id="KW-1003">Cell membrane</keyword>
<proteinExistence type="predicted"/>